<dbReference type="EMBL" id="JABCKI010006009">
    <property type="protein sequence ID" value="KAG5635876.1"/>
    <property type="molecule type" value="Genomic_DNA"/>
</dbReference>
<protein>
    <submittedName>
        <fullName evidence="1">Uncharacterized protein</fullName>
    </submittedName>
</protein>
<evidence type="ECO:0000313" key="1">
    <source>
        <dbReference type="EMBL" id="KAG5635876.1"/>
    </source>
</evidence>
<keyword evidence="2" id="KW-1185">Reference proteome</keyword>
<dbReference type="Proteomes" id="UP000717328">
    <property type="component" value="Unassembled WGS sequence"/>
</dbReference>
<reference evidence="1" key="2">
    <citation type="submission" date="2021-10" db="EMBL/GenBank/DDBJ databases">
        <title>Phylogenomics reveals ancestral predisposition of the termite-cultivated fungus Termitomyces towards a domesticated lifestyle.</title>
        <authorList>
            <person name="Auxier B."/>
            <person name="Grum-Grzhimaylo A."/>
            <person name="Cardenas M.E."/>
            <person name="Lodge J.D."/>
            <person name="Laessoe T."/>
            <person name="Pedersen O."/>
            <person name="Smith M.E."/>
            <person name="Kuyper T.W."/>
            <person name="Franco-Molano E.A."/>
            <person name="Baroni T.J."/>
            <person name="Aanen D.K."/>
        </authorList>
    </citation>
    <scope>NUCLEOTIDE SEQUENCE</scope>
    <source>
        <strain evidence="1">D49</strain>
    </source>
</reference>
<proteinExistence type="predicted"/>
<accession>A0A9P7K2R1</accession>
<gene>
    <name evidence="1" type="ORF">H0H81_009813</name>
</gene>
<name>A0A9P7K2R1_9AGAR</name>
<reference evidence="1" key="1">
    <citation type="submission" date="2021-02" db="EMBL/GenBank/DDBJ databases">
        <authorList>
            <person name="Nieuwenhuis M."/>
            <person name="Van De Peppel L.J.J."/>
        </authorList>
    </citation>
    <scope>NUCLEOTIDE SEQUENCE</scope>
    <source>
        <strain evidence="1">D49</strain>
    </source>
</reference>
<dbReference type="AlphaFoldDB" id="A0A9P7K2R1"/>
<organism evidence="1 2">
    <name type="scientific">Sphagnurus paluster</name>
    <dbReference type="NCBI Taxonomy" id="117069"/>
    <lineage>
        <taxon>Eukaryota</taxon>
        <taxon>Fungi</taxon>
        <taxon>Dikarya</taxon>
        <taxon>Basidiomycota</taxon>
        <taxon>Agaricomycotina</taxon>
        <taxon>Agaricomycetes</taxon>
        <taxon>Agaricomycetidae</taxon>
        <taxon>Agaricales</taxon>
        <taxon>Tricholomatineae</taxon>
        <taxon>Lyophyllaceae</taxon>
        <taxon>Sphagnurus</taxon>
    </lineage>
</organism>
<comment type="caution">
    <text evidence="1">The sequence shown here is derived from an EMBL/GenBank/DDBJ whole genome shotgun (WGS) entry which is preliminary data.</text>
</comment>
<sequence>MTTDVVYMSPDSIRIRTAFDSGPFSETIVARNFMDLWIDHIRYTIKASERLVYESRKQGERKPTGCEEVFRKGKAQNACDKRGQPVVIEERHLLREGRLSIDKHHTAS</sequence>
<evidence type="ECO:0000313" key="2">
    <source>
        <dbReference type="Proteomes" id="UP000717328"/>
    </source>
</evidence>